<dbReference type="SUPFAM" id="SSF57903">
    <property type="entry name" value="FYVE/PHD zinc finger"/>
    <property type="match status" value="1"/>
</dbReference>
<keyword evidence="6" id="KW-0863">Zinc-finger</keyword>
<evidence type="ECO:0000313" key="21">
    <source>
        <dbReference type="EMBL" id="KAK7600897.1"/>
    </source>
</evidence>
<dbReference type="Gene3D" id="3.30.40.10">
    <property type="entry name" value="Zinc/RING finger domain, C3HC4 (zinc finger)"/>
    <property type="match status" value="1"/>
</dbReference>
<evidence type="ECO:0000256" key="1">
    <source>
        <dbReference type="ARBA" id="ARBA00001954"/>
    </source>
</evidence>
<evidence type="ECO:0000256" key="13">
    <source>
        <dbReference type="ARBA" id="ARBA00023163"/>
    </source>
</evidence>
<dbReference type="SMART" id="SM00558">
    <property type="entry name" value="JmjC"/>
    <property type="match status" value="1"/>
</dbReference>
<keyword evidence="7" id="KW-0862">Zinc</keyword>
<evidence type="ECO:0000256" key="9">
    <source>
        <dbReference type="ARBA" id="ARBA00022964"/>
    </source>
</evidence>
<keyword evidence="9" id="KW-0223">Dioxygenase</keyword>
<evidence type="ECO:0000256" key="8">
    <source>
        <dbReference type="ARBA" id="ARBA00022853"/>
    </source>
</evidence>
<comment type="similarity">
    <text evidence="3">Belongs to the JHDM3 histone demethylase family.</text>
</comment>
<dbReference type="SUPFAM" id="SSF51197">
    <property type="entry name" value="Clavaminate synthase-like"/>
    <property type="match status" value="1"/>
</dbReference>
<evidence type="ECO:0000259" key="19">
    <source>
        <dbReference type="PROSITE" id="PS51184"/>
    </source>
</evidence>
<dbReference type="GO" id="GO:0008270">
    <property type="term" value="F:zinc ion binding"/>
    <property type="evidence" value="ECO:0007669"/>
    <property type="project" value="UniProtKB-KW"/>
</dbReference>
<dbReference type="CDD" id="cd15571">
    <property type="entry name" value="ePHD"/>
    <property type="match status" value="1"/>
</dbReference>
<dbReference type="PROSITE" id="PS51183">
    <property type="entry name" value="JMJN"/>
    <property type="match status" value="1"/>
</dbReference>
<evidence type="ECO:0000256" key="10">
    <source>
        <dbReference type="ARBA" id="ARBA00023002"/>
    </source>
</evidence>
<dbReference type="Gene3D" id="2.30.30.140">
    <property type="match status" value="1"/>
</dbReference>
<feature type="domain" description="JmjN" evidence="18">
    <location>
        <begin position="15"/>
        <end position="57"/>
    </location>
</feature>
<dbReference type="PROSITE" id="PS51184">
    <property type="entry name" value="JMJC"/>
    <property type="match status" value="1"/>
</dbReference>
<evidence type="ECO:0000256" key="14">
    <source>
        <dbReference type="ARBA" id="ARBA00023242"/>
    </source>
</evidence>
<keyword evidence="12" id="KW-0805">Transcription regulation</keyword>
<dbReference type="Gene3D" id="3.10.330.70">
    <property type="match status" value="1"/>
</dbReference>
<dbReference type="Pfam" id="PF02375">
    <property type="entry name" value="JmjN"/>
    <property type="match status" value="1"/>
</dbReference>
<evidence type="ECO:0000313" key="22">
    <source>
        <dbReference type="Proteomes" id="UP001367676"/>
    </source>
</evidence>
<sequence length="1202" mass="135041">MSSADDKTLNGTPKIMVFHPTFEEFKDFSKYIEYIESQGAHKAGLAKIIPPKEWVPRKVGYNIDDIKVTIPAPICQVVTGKLGSYQQINILKNPMTVQEYKAMAESKQYATPSFFNYEDLERKYWKNIIYAAPIYGADVSGSIMDDDCDVWNINRLGTILDYVNQDYGISIEGVNTAYLYFGMWKTSFAWHTEDMDLYSINYLHFGAPKTWYSVPPEHGRRLERLAQGFFPYATSCPAFLRHKMYIISPHILKQYSIPFNKITQEAGEIMITFPYGYHAGFNHGFNCAESTNFATVRWVEYGKRATQCTCSQDTVKISMDTFVKRFQPERYDLWLRGLDYGPHPEDPTRHSAAPAPSELDILCNKNNDGLPVNYTNPAYSGARKKRRLPLTEKKQVLKCGIIDSAKQGTIEVPSEVKKVLMEHCWETELTEEEPDEQMMEVLEDIYVKAGEIEMRDATIADDGALEGRKKPKRKKKINNKNPVVTLIDAFAHVSPEGGTVSASAFSSYSTADSEVSDEEYGVKKKKKVKKCSRKTKKPPKTKNLLLEQENVKSTNVSAVDTSSFNDSFLQSSFLPITDDSGVGVNSSSSSIVSGFYQKCKQISTLLTSSDDDLAVAQSSNNKDSSHVIESSLAKVREKKSKHKETCHKNKKFRPHSSKLRELLTQPAVLDETNNLSPYNNPFNINDIYQVNNINDMFVSSITAPEYEVECETTPLELLTKHDQISITKVSAPQSPLRNVPQATTSLKPNVTLELMPAGSPSTTINNEFKPINEKPAPVTPCQLAKNYLMSALTPAELASQSAQVPLKKNSTASISFVPKLVSIKNYAGGNPFVYTKPKIEVRPAPVIIKPLYTGRSPMPINPKSCVRDACGDVLFETERHLNSYISRQPPHCSLCSVFSPKSEENIISLSWKKDIVQGSVIPDETSAIFYSKFCHTSPQDAIVLRCRGCLLRVHNKCYNTPVVEGLDNWKCDRCSEDSDSRHCSVCPVRCGALKKSKDGRWMHVLCNIFVSAANPFRPQNLHVQYQLKRKACCVCQSDSGFCIPCQNNKCNRWFHAMCAFISGCRFELNDRKFFVTCNYHHPAPITQDCMGTVKWVRKPNGRMYEGKIVAEQKKLFYAVGFDDTSIKTFSDLNDIKVEEGRQLAANERVIVAGIGPGKFLGRLEKTVSYTFLFDDGDKLELPIENVCSNKLYINSVGGKSSA</sequence>
<evidence type="ECO:0000256" key="3">
    <source>
        <dbReference type="ARBA" id="ARBA00009711"/>
    </source>
</evidence>
<dbReference type="PANTHER" id="PTHR10694:SF129">
    <property type="entry name" value="LYSINE-SPECIFIC DEMETHYLASE 4B-RELATED"/>
    <property type="match status" value="1"/>
</dbReference>
<dbReference type="FunFam" id="2.60.120.650:FF:000048">
    <property type="entry name" value="Lysine-specific demethylase 4A"/>
    <property type="match status" value="1"/>
</dbReference>
<name>A0AAN9TND2_9HEMI</name>
<keyword evidence="22" id="KW-1185">Reference proteome</keyword>
<feature type="compositionally biased region" description="Basic residues" evidence="17">
    <location>
        <begin position="636"/>
        <end position="657"/>
    </location>
</feature>
<dbReference type="InterPro" id="IPR003349">
    <property type="entry name" value="JmjN"/>
</dbReference>
<dbReference type="GO" id="GO:0010468">
    <property type="term" value="P:regulation of gene expression"/>
    <property type="evidence" value="ECO:0007669"/>
    <property type="project" value="TreeGrafter"/>
</dbReference>
<evidence type="ECO:0000256" key="15">
    <source>
        <dbReference type="ARBA" id="ARBA00049349"/>
    </source>
</evidence>
<dbReference type="GO" id="GO:0000785">
    <property type="term" value="C:chromatin"/>
    <property type="evidence" value="ECO:0007669"/>
    <property type="project" value="TreeGrafter"/>
</dbReference>
<comment type="catalytic activity">
    <reaction evidence="15">
        <text>N(6),N(6),N(6)-trimethyl-L-lysyl(9)-[histone H3] + 2 2-oxoglutarate + 2 O2 = N(6)-methyl-L-lysyl(9)-[histone H3] + 2 formaldehyde + 2 succinate + 2 CO2</text>
        <dbReference type="Rhea" id="RHEA:60200"/>
        <dbReference type="Rhea" id="RHEA-COMP:15538"/>
        <dbReference type="Rhea" id="RHEA-COMP:15542"/>
        <dbReference type="ChEBI" id="CHEBI:15379"/>
        <dbReference type="ChEBI" id="CHEBI:16526"/>
        <dbReference type="ChEBI" id="CHEBI:16810"/>
        <dbReference type="ChEBI" id="CHEBI:16842"/>
        <dbReference type="ChEBI" id="CHEBI:30031"/>
        <dbReference type="ChEBI" id="CHEBI:61929"/>
        <dbReference type="ChEBI" id="CHEBI:61961"/>
        <dbReference type="EC" id="1.14.11.66"/>
    </reaction>
</comment>
<comment type="subcellular location">
    <subcellularLocation>
        <location evidence="2">Nucleus</location>
    </subcellularLocation>
</comment>
<keyword evidence="8" id="KW-0156">Chromatin regulator</keyword>
<evidence type="ECO:0000256" key="12">
    <source>
        <dbReference type="ARBA" id="ARBA00023015"/>
    </source>
</evidence>
<evidence type="ECO:0000256" key="5">
    <source>
        <dbReference type="ARBA" id="ARBA00022723"/>
    </source>
</evidence>
<evidence type="ECO:0000259" key="20">
    <source>
        <dbReference type="PROSITE" id="PS51805"/>
    </source>
</evidence>
<dbReference type="GO" id="GO:0140684">
    <property type="term" value="F:histone H3K9me2/H3K9me3 demethylase activity"/>
    <property type="evidence" value="ECO:0007669"/>
    <property type="project" value="UniProtKB-EC"/>
</dbReference>
<keyword evidence="14" id="KW-0539">Nucleus</keyword>
<evidence type="ECO:0000256" key="7">
    <source>
        <dbReference type="ARBA" id="ARBA00022833"/>
    </source>
</evidence>
<organism evidence="21 22">
    <name type="scientific">Parthenolecanium corni</name>
    <dbReference type="NCBI Taxonomy" id="536013"/>
    <lineage>
        <taxon>Eukaryota</taxon>
        <taxon>Metazoa</taxon>
        <taxon>Ecdysozoa</taxon>
        <taxon>Arthropoda</taxon>
        <taxon>Hexapoda</taxon>
        <taxon>Insecta</taxon>
        <taxon>Pterygota</taxon>
        <taxon>Neoptera</taxon>
        <taxon>Paraneoptera</taxon>
        <taxon>Hemiptera</taxon>
        <taxon>Sternorrhyncha</taxon>
        <taxon>Coccoidea</taxon>
        <taxon>Coccidae</taxon>
        <taxon>Parthenolecanium</taxon>
    </lineage>
</organism>
<dbReference type="SMART" id="SM00545">
    <property type="entry name" value="JmjN"/>
    <property type="match status" value="1"/>
</dbReference>
<dbReference type="InterPro" id="IPR001965">
    <property type="entry name" value="Znf_PHD"/>
</dbReference>
<keyword evidence="5" id="KW-0479">Metal-binding</keyword>
<dbReference type="PANTHER" id="PTHR10694">
    <property type="entry name" value="LYSINE-SPECIFIC DEMETHYLASE"/>
    <property type="match status" value="1"/>
</dbReference>
<evidence type="ECO:0000256" key="11">
    <source>
        <dbReference type="ARBA" id="ARBA00023004"/>
    </source>
</evidence>
<reference evidence="21 22" key="1">
    <citation type="submission" date="2024-03" db="EMBL/GenBank/DDBJ databases">
        <title>Adaptation during the transition from Ophiocordyceps entomopathogen to insect associate is accompanied by gene loss and intensified selection.</title>
        <authorList>
            <person name="Ward C.M."/>
            <person name="Onetto C.A."/>
            <person name="Borneman A.R."/>
        </authorList>
    </citation>
    <scope>NUCLEOTIDE SEQUENCE [LARGE SCALE GENOMIC DNA]</scope>
    <source>
        <strain evidence="21">AWRI1</strain>
        <tissue evidence="21">Single Adult Female</tissue>
    </source>
</reference>
<evidence type="ECO:0000256" key="2">
    <source>
        <dbReference type="ARBA" id="ARBA00004123"/>
    </source>
</evidence>
<keyword evidence="11" id="KW-0408">Iron</keyword>
<dbReference type="EMBL" id="JBBCAQ010000010">
    <property type="protein sequence ID" value="KAK7600897.1"/>
    <property type="molecule type" value="Genomic_DNA"/>
</dbReference>
<comment type="function">
    <text evidence="16">Probable histone demethylase that specifically demethylates 'Lys-9' and 'Lys-36' residues of histone H3, thereby playing a central role in histone code. Demethylation of Lys residue generates formaldehyde and succinate.</text>
</comment>
<dbReference type="SMART" id="SM00249">
    <property type="entry name" value="PHD"/>
    <property type="match status" value="2"/>
</dbReference>
<dbReference type="InterPro" id="IPR011011">
    <property type="entry name" value="Znf_FYVE_PHD"/>
</dbReference>
<gene>
    <name evidence="21" type="ORF">V9T40_008338</name>
</gene>
<feature type="region of interest" description="Disordered" evidence="17">
    <location>
        <begin position="634"/>
        <end position="657"/>
    </location>
</feature>
<dbReference type="GO" id="GO:0140681">
    <property type="term" value="F:histone H3K36me2/H3K36me3 demethylase activity"/>
    <property type="evidence" value="ECO:0007669"/>
    <property type="project" value="UniProtKB-ARBA"/>
</dbReference>
<dbReference type="PROSITE" id="PS51805">
    <property type="entry name" value="EPHD"/>
    <property type="match status" value="1"/>
</dbReference>
<evidence type="ECO:0000256" key="4">
    <source>
        <dbReference type="ARBA" id="ARBA00012900"/>
    </source>
</evidence>
<dbReference type="AlphaFoldDB" id="A0AAN9TND2"/>
<dbReference type="GO" id="GO:0048512">
    <property type="term" value="P:circadian behavior"/>
    <property type="evidence" value="ECO:0007669"/>
    <property type="project" value="UniProtKB-ARBA"/>
</dbReference>
<dbReference type="Pfam" id="PF13832">
    <property type="entry name" value="zf-HC5HC2H_2"/>
    <property type="match status" value="1"/>
</dbReference>
<protein>
    <recommendedName>
        <fullName evidence="4">[histone H3]-trimethyl-L-lysine(9) demethylase</fullName>
        <ecNumber evidence="4">1.14.11.66</ecNumber>
    </recommendedName>
</protein>
<evidence type="ECO:0000256" key="16">
    <source>
        <dbReference type="ARBA" id="ARBA00053408"/>
    </source>
</evidence>
<dbReference type="InterPro" id="IPR013083">
    <property type="entry name" value="Znf_RING/FYVE/PHD"/>
</dbReference>
<dbReference type="Proteomes" id="UP001367676">
    <property type="component" value="Unassembled WGS sequence"/>
</dbReference>
<evidence type="ECO:0000256" key="17">
    <source>
        <dbReference type="SAM" id="MobiDB-lite"/>
    </source>
</evidence>
<keyword evidence="10" id="KW-0560">Oxidoreductase</keyword>
<feature type="domain" description="JmjC" evidence="19">
    <location>
        <begin position="145"/>
        <end position="310"/>
    </location>
</feature>
<dbReference type="Gene3D" id="2.60.120.650">
    <property type="entry name" value="Cupin"/>
    <property type="match status" value="1"/>
</dbReference>
<dbReference type="GO" id="GO:0005634">
    <property type="term" value="C:nucleus"/>
    <property type="evidence" value="ECO:0007669"/>
    <property type="project" value="UniProtKB-SubCell"/>
</dbReference>
<accession>A0AAN9TND2</accession>
<feature type="domain" description="PHD-type" evidence="20">
    <location>
        <begin position="980"/>
        <end position="1081"/>
    </location>
</feature>
<proteinExistence type="inferred from homology"/>
<evidence type="ECO:0000259" key="18">
    <source>
        <dbReference type="PROSITE" id="PS51183"/>
    </source>
</evidence>
<keyword evidence="13" id="KW-0804">Transcription</keyword>
<dbReference type="InterPro" id="IPR003347">
    <property type="entry name" value="JmjC_dom"/>
</dbReference>
<dbReference type="EC" id="1.14.11.66" evidence="4"/>
<dbReference type="Pfam" id="PF02373">
    <property type="entry name" value="JmjC"/>
    <property type="match status" value="1"/>
</dbReference>
<comment type="cofactor">
    <cofactor evidence="1">
        <name>Fe(2+)</name>
        <dbReference type="ChEBI" id="CHEBI:29033"/>
    </cofactor>
</comment>
<dbReference type="InterPro" id="IPR034732">
    <property type="entry name" value="EPHD"/>
</dbReference>
<comment type="caution">
    <text evidence="21">The sequence shown here is derived from an EMBL/GenBank/DDBJ whole genome shotgun (WGS) entry which is preliminary data.</text>
</comment>
<evidence type="ECO:0000256" key="6">
    <source>
        <dbReference type="ARBA" id="ARBA00022771"/>
    </source>
</evidence>